<gene>
    <name evidence="8" type="ORF">GON03_12025</name>
</gene>
<evidence type="ECO:0000313" key="8">
    <source>
        <dbReference type="EMBL" id="MVQ49914.1"/>
    </source>
</evidence>
<dbReference type="Gene3D" id="3.40.640.10">
    <property type="entry name" value="Type I PLP-dependent aspartate aminotransferase-like (Major domain)"/>
    <property type="match status" value="1"/>
</dbReference>
<dbReference type="GO" id="GO:0004021">
    <property type="term" value="F:L-alanine:2-oxoglutarate aminotransferase activity"/>
    <property type="evidence" value="ECO:0007669"/>
    <property type="project" value="UniProtKB-EC"/>
</dbReference>
<dbReference type="RefSeq" id="WP_181645231.1">
    <property type="nucleotide sequence ID" value="NZ_WSEK01000004.1"/>
</dbReference>
<name>A0A6L6XRG1_9ACTN</name>
<organism evidence="8 9">
    <name type="scientific">Nocardioides agri</name>
    <dbReference type="NCBI Taxonomy" id="2682843"/>
    <lineage>
        <taxon>Bacteria</taxon>
        <taxon>Bacillati</taxon>
        <taxon>Actinomycetota</taxon>
        <taxon>Actinomycetes</taxon>
        <taxon>Propionibacteriales</taxon>
        <taxon>Nocardioidaceae</taxon>
        <taxon>Nocardioides</taxon>
    </lineage>
</organism>
<reference evidence="8 9" key="1">
    <citation type="submission" date="2019-12" db="EMBL/GenBank/DDBJ databases">
        <authorList>
            <person name="Huq M.A."/>
        </authorList>
    </citation>
    <scope>NUCLEOTIDE SEQUENCE [LARGE SCALE GENOMIC DNA]</scope>
    <source>
        <strain evidence="8 9">MAH-18</strain>
    </source>
</reference>
<keyword evidence="4 8" id="KW-0808">Transferase</keyword>
<dbReference type="Proteomes" id="UP000473525">
    <property type="component" value="Unassembled WGS sequence"/>
</dbReference>
<keyword evidence="9" id="KW-1185">Reference proteome</keyword>
<dbReference type="EMBL" id="WSEK01000004">
    <property type="protein sequence ID" value="MVQ49914.1"/>
    <property type="molecule type" value="Genomic_DNA"/>
</dbReference>
<dbReference type="GO" id="GO:0030170">
    <property type="term" value="F:pyridoxal phosphate binding"/>
    <property type="evidence" value="ECO:0007669"/>
    <property type="project" value="InterPro"/>
</dbReference>
<evidence type="ECO:0000256" key="6">
    <source>
        <dbReference type="ARBA" id="ARBA00026106"/>
    </source>
</evidence>
<evidence type="ECO:0000256" key="4">
    <source>
        <dbReference type="ARBA" id="ARBA00022679"/>
    </source>
</evidence>
<protein>
    <recommendedName>
        <fullName evidence="6">alanine transaminase</fullName>
        <ecNumber evidence="6">2.6.1.2</ecNumber>
    </recommendedName>
</protein>
<dbReference type="Gene3D" id="3.90.1150.10">
    <property type="entry name" value="Aspartate Aminotransferase, domain 1"/>
    <property type="match status" value="1"/>
</dbReference>
<dbReference type="InterPro" id="IPR015424">
    <property type="entry name" value="PyrdxlP-dep_Trfase"/>
</dbReference>
<sequence length="404" mass="44648">MRKIRQSRKLQNVRYDVRGPILVEAQRLEAEGHHVLKLNIGNTAPFGFDAPEAIVADIVHHLPDSQGYSDSQGIYPARTAVAQYYQSHGLRDVTVEDVFIGNGVSELITMVLQTFIDDGNEILVPAPDYPLWTGAVTLSGGTAVHYECDEANGWNPNLADIEAKITENTHGLVIINPNNPTGAVYSEDTVKGLIDIARRHELVVFADEIYEKIVFDDAVHHHAASYAGSDVLCLTFSGLSKAYRVCGYRAGWVMISGPKEVAEDFLEGLTLMANMRMCANVPAQHAIQTALGGYQSVQELIVPGGRFYEQSKLASRLLNEIPGVSNVEPMGALYCFPRLDPEVYPIEDDETFVIDLLRAKKLLVTHGTGFNWPRPDHFRLVTLPDAHVLEEAIGRIADFLATRR</sequence>
<evidence type="ECO:0000256" key="2">
    <source>
        <dbReference type="ARBA" id="ARBA00007441"/>
    </source>
</evidence>
<comment type="similarity">
    <text evidence="2">Belongs to the class-I pyridoxal-phosphate-dependent aminotransferase family.</text>
</comment>
<dbReference type="InterPro" id="IPR015422">
    <property type="entry name" value="PyrdxlP-dep_Trfase_small"/>
</dbReference>
<comment type="caution">
    <text evidence="8">The sequence shown here is derived from an EMBL/GenBank/DDBJ whole genome shotgun (WGS) entry which is preliminary data.</text>
</comment>
<comment type="cofactor">
    <cofactor evidence="1">
        <name>pyridoxal 5'-phosphate</name>
        <dbReference type="ChEBI" id="CHEBI:597326"/>
    </cofactor>
</comment>
<evidence type="ECO:0000256" key="1">
    <source>
        <dbReference type="ARBA" id="ARBA00001933"/>
    </source>
</evidence>
<dbReference type="InterPro" id="IPR004839">
    <property type="entry name" value="Aminotransferase_I/II_large"/>
</dbReference>
<dbReference type="InterPro" id="IPR051926">
    <property type="entry name" value="Ala_Aminotransferase"/>
</dbReference>
<evidence type="ECO:0000256" key="5">
    <source>
        <dbReference type="ARBA" id="ARBA00022898"/>
    </source>
</evidence>
<keyword evidence="5" id="KW-0663">Pyridoxal phosphate</keyword>
<dbReference type="CDD" id="cd00609">
    <property type="entry name" value="AAT_like"/>
    <property type="match status" value="1"/>
</dbReference>
<evidence type="ECO:0000256" key="3">
    <source>
        <dbReference type="ARBA" id="ARBA00022576"/>
    </source>
</evidence>
<evidence type="ECO:0000259" key="7">
    <source>
        <dbReference type="Pfam" id="PF00155"/>
    </source>
</evidence>
<feature type="domain" description="Aminotransferase class I/classII large" evidence="7">
    <location>
        <begin position="35"/>
        <end position="396"/>
    </location>
</feature>
<keyword evidence="3 8" id="KW-0032">Aminotransferase</keyword>
<proteinExistence type="inferred from homology"/>
<dbReference type="Pfam" id="PF00155">
    <property type="entry name" value="Aminotran_1_2"/>
    <property type="match status" value="1"/>
</dbReference>
<dbReference type="SUPFAM" id="SSF53383">
    <property type="entry name" value="PLP-dependent transferases"/>
    <property type="match status" value="1"/>
</dbReference>
<evidence type="ECO:0000313" key="9">
    <source>
        <dbReference type="Proteomes" id="UP000473525"/>
    </source>
</evidence>
<dbReference type="InterPro" id="IPR015421">
    <property type="entry name" value="PyrdxlP-dep_Trfase_major"/>
</dbReference>
<dbReference type="PANTHER" id="PTHR43488">
    <property type="entry name" value="GLUTAMATE-PYRUVATE AMINOTRANSFERASE ALAA"/>
    <property type="match status" value="1"/>
</dbReference>
<dbReference type="EC" id="2.6.1.2" evidence="6"/>
<dbReference type="AlphaFoldDB" id="A0A6L6XRG1"/>
<dbReference type="PANTHER" id="PTHR43488:SF2">
    <property type="entry name" value="GLUTAMATE-PYRUVATE AMINOTRANSFERASE ALAA"/>
    <property type="match status" value="1"/>
</dbReference>
<accession>A0A6L6XRG1</accession>